<evidence type="ECO:0000256" key="2">
    <source>
        <dbReference type="ARBA" id="ARBA00022692"/>
    </source>
</evidence>
<dbReference type="InterPro" id="IPR004842">
    <property type="entry name" value="SLC12A_fam"/>
</dbReference>
<dbReference type="GO" id="GO:0015379">
    <property type="term" value="F:potassium:chloride symporter activity"/>
    <property type="evidence" value="ECO:0007669"/>
    <property type="project" value="TreeGrafter"/>
</dbReference>
<dbReference type="EMBL" id="CAJOAZ010019324">
    <property type="protein sequence ID" value="CAF4335262.1"/>
    <property type="molecule type" value="Genomic_DNA"/>
</dbReference>
<gene>
    <name evidence="6" type="ORF">OXD698_LOCUS47919</name>
</gene>
<accession>A0A820KCX2</accession>
<proteinExistence type="predicted"/>
<evidence type="ECO:0000256" key="1">
    <source>
        <dbReference type="ARBA" id="ARBA00004141"/>
    </source>
</evidence>
<evidence type="ECO:0000313" key="6">
    <source>
        <dbReference type="EMBL" id="CAF4335262.1"/>
    </source>
</evidence>
<dbReference type="Gene3D" id="1.20.1740.10">
    <property type="entry name" value="Amino acid/polyamine transporter I"/>
    <property type="match status" value="1"/>
</dbReference>
<keyword evidence="4" id="KW-0472">Membrane</keyword>
<evidence type="ECO:0000256" key="4">
    <source>
        <dbReference type="ARBA" id="ARBA00023136"/>
    </source>
</evidence>
<protein>
    <recommendedName>
        <fullName evidence="5">Amino acid permease/ SLC12A domain-containing protein</fullName>
    </recommendedName>
</protein>
<evidence type="ECO:0000256" key="3">
    <source>
        <dbReference type="ARBA" id="ARBA00022989"/>
    </source>
</evidence>
<sequence length="73" mass="7594">MIGAFCSTVGAGLQTLTGAPRLLQAVAKDNLIPILSPLAKSYRGEPVPALFLTLLICECGILIADVDKLTALL</sequence>
<dbReference type="PANTHER" id="PTHR11827">
    <property type="entry name" value="SOLUTE CARRIER FAMILY 12, CATION COTRANSPORTERS"/>
    <property type="match status" value="1"/>
</dbReference>
<dbReference type="GO" id="GO:1990573">
    <property type="term" value="P:potassium ion import across plasma membrane"/>
    <property type="evidence" value="ECO:0007669"/>
    <property type="project" value="TreeGrafter"/>
</dbReference>
<dbReference type="PANTHER" id="PTHR11827:SF73">
    <property type="entry name" value="KAZACHOC, ISOFORM G"/>
    <property type="match status" value="1"/>
</dbReference>
<dbReference type="GO" id="GO:0055064">
    <property type="term" value="P:chloride ion homeostasis"/>
    <property type="evidence" value="ECO:0007669"/>
    <property type="project" value="TreeGrafter"/>
</dbReference>
<dbReference type="GO" id="GO:0045202">
    <property type="term" value="C:synapse"/>
    <property type="evidence" value="ECO:0007669"/>
    <property type="project" value="GOC"/>
</dbReference>
<name>A0A820KCX2_9BILA</name>
<dbReference type="Pfam" id="PF00324">
    <property type="entry name" value="AA_permease"/>
    <property type="match status" value="1"/>
</dbReference>
<keyword evidence="2" id="KW-0812">Transmembrane</keyword>
<comment type="caution">
    <text evidence="6">The sequence shown here is derived from an EMBL/GenBank/DDBJ whole genome shotgun (WGS) entry which is preliminary data.</text>
</comment>
<dbReference type="GO" id="GO:0007268">
    <property type="term" value="P:chemical synaptic transmission"/>
    <property type="evidence" value="ECO:0007669"/>
    <property type="project" value="TreeGrafter"/>
</dbReference>
<dbReference type="GO" id="GO:0005886">
    <property type="term" value="C:plasma membrane"/>
    <property type="evidence" value="ECO:0007669"/>
    <property type="project" value="TreeGrafter"/>
</dbReference>
<keyword evidence="3" id="KW-1133">Transmembrane helix</keyword>
<dbReference type="Proteomes" id="UP000663844">
    <property type="component" value="Unassembled WGS sequence"/>
</dbReference>
<dbReference type="AlphaFoldDB" id="A0A820KCX2"/>
<dbReference type="GO" id="GO:0006884">
    <property type="term" value="P:cell volume homeostasis"/>
    <property type="evidence" value="ECO:0007669"/>
    <property type="project" value="TreeGrafter"/>
</dbReference>
<organism evidence="6 7">
    <name type="scientific">Adineta steineri</name>
    <dbReference type="NCBI Taxonomy" id="433720"/>
    <lineage>
        <taxon>Eukaryota</taxon>
        <taxon>Metazoa</taxon>
        <taxon>Spiralia</taxon>
        <taxon>Gnathifera</taxon>
        <taxon>Rotifera</taxon>
        <taxon>Eurotatoria</taxon>
        <taxon>Bdelloidea</taxon>
        <taxon>Adinetida</taxon>
        <taxon>Adinetidae</taxon>
        <taxon>Adineta</taxon>
    </lineage>
</organism>
<dbReference type="InterPro" id="IPR004841">
    <property type="entry name" value="AA-permease/SLC12A_dom"/>
</dbReference>
<feature type="domain" description="Amino acid permease/ SLC12A" evidence="5">
    <location>
        <begin position="3"/>
        <end position="66"/>
    </location>
</feature>
<dbReference type="GO" id="GO:0055075">
    <property type="term" value="P:potassium ion homeostasis"/>
    <property type="evidence" value="ECO:0007669"/>
    <property type="project" value="TreeGrafter"/>
</dbReference>
<evidence type="ECO:0000259" key="5">
    <source>
        <dbReference type="Pfam" id="PF00324"/>
    </source>
</evidence>
<evidence type="ECO:0000313" key="7">
    <source>
        <dbReference type="Proteomes" id="UP000663844"/>
    </source>
</evidence>
<comment type="subcellular location">
    <subcellularLocation>
        <location evidence="1">Membrane</location>
        <topology evidence="1">Multi-pass membrane protein</topology>
    </subcellularLocation>
</comment>
<reference evidence="6" key="1">
    <citation type="submission" date="2021-02" db="EMBL/GenBank/DDBJ databases">
        <authorList>
            <person name="Nowell W R."/>
        </authorList>
    </citation>
    <scope>NUCLEOTIDE SEQUENCE</scope>
</reference>